<dbReference type="Pfam" id="PF13649">
    <property type="entry name" value="Methyltransf_25"/>
    <property type="match status" value="1"/>
</dbReference>
<gene>
    <name evidence="2" type="ORF">Air01nite_43630</name>
</gene>
<dbReference type="PANTHER" id="PTHR42912">
    <property type="entry name" value="METHYLTRANSFERASE"/>
    <property type="match status" value="1"/>
</dbReference>
<comment type="caution">
    <text evidence="2">The sequence shown here is derived from an EMBL/GenBank/DDBJ whole genome shotgun (WGS) entry which is preliminary data.</text>
</comment>
<accession>A0ABQ4C659</accession>
<keyword evidence="2" id="KW-0489">Methyltransferase</keyword>
<evidence type="ECO:0000313" key="3">
    <source>
        <dbReference type="Proteomes" id="UP000624325"/>
    </source>
</evidence>
<organism evidence="2 3">
    <name type="scientific">Asanoa iriomotensis</name>
    <dbReference type="NCBI Taxonomy" id="234613"/>
    <lineage>
        <taxon>Bacteria</taxon>
        <taxon>Bacillati</taxon>
        <taxon>Actinomycetota</taxon>
        <taxon>Actinomycetes</taxon>
        <taxon>Micromonosporales</taxon>
        <taxon>Micromonosporaceae</taxon>
        <taxon>Asanoa</taxon>
    </lineage>
</organism>
<dbReference type="GO" id="GO:0032259">
    <property type="term" value="P:methylation"/>
    <property type="evidence" value="ECO:0007669"/>
    <property type="project" value="UniProtKB-KW"/>
</dbReference>
<dbReference type="SUPFAM" id="SSF53335">
    <property type="entry name" value="S-adenosyl-L-methionine-dependent methyltransferases"/>
    <property type="match status" value="1"/>
</dbReference>
<dbReference type="GO" id="GO:0008168">
    <property type="term" value="F:methyltransferase activity"/>
    <property type="evidence" value="ECO:0007669"/>
    <property type="project" value="UniProtKB-KW"/>
</dbReference>
<dbReference type="InterPro" id="IPR029063">
    <property type="entry name" value="SAM-dependent_MTases_sf"/>
</dbReference>
<dbReference type="EMBL" id="BONC01000031">
    <property type="protein sequence ID" value="GIF58268.1"/>
    <property type="molecule type" value="Genomic_DNA"/>
</dbReference>
<keyword evidence="3" id="KW-1185">Reference proteome</keyword>
<dbReference type="InterPro" id="IPR050508">
    <property type="entry name" value="Methyltransf_Superfamily"/>
</dbReference>
<keyword evidence="2" id="KW-0808">Transferase</keyword>
<evidence type="ECO:0000313" key="2">
    <source>
        <dbReference type="EMBL" id="GIF58268.1"/>
    </source>
</evidence>
<dbReference type="InterPro" id="IPR041698">
    <property type="entry name" value="Methyltransf_25"/>
</dbReference>
<name>A0ABQ4C659_9ACTN</name>
<protein>
    <submittedName>
        <fullName evidence="2">Methyltransferase</fullName>
    </submittedName>
</protein>
<feature type="domain" description="Methyltransferase" evidence="1">
    <location>
        <begin position="46"/>
        <end position="136"/>
    </location>
</feature>
<dbReference type="RefSeq" id="WP_203704693.1">
    <property type="nucleotide sequence ID" value="NZ_BAAALU010000009.1"/>
</dbReference>
<sequence>MSESRIRDTYDTVASAYDAALRSELAAKPVDRALLDALLELCPGLVADVGCGPGHVTRYLAARHRAVVGIDLSPAMVEIARSAAPELSFEVGSMLDLPVASGSWSGIVAFYSIIHLDAASRARAFGEFARVLTPGGWVLVSFHVSAADQPPGSAHHLSEWFGSSVDLDAYYLDPASVTADLESAGFSIAATTLREPIAGAEFPSRRCYLLAQASAAQGTP</sequence>
<dbReference type="Gene3D" id="3.40.50.150">
    <property type="entry name" value="Vaccinia Virus protein VP39"/>
    <property type="match status" value="1"/>
</dbReference>
<reference evidence="2 3" key="1">
    <citation type="submission" date="2021-01" db="EMBL/GenBank/DDBJ databases">
        <title>Whole genome shotgun sequence of Asanoa iriomotensis NBRC 100142.</title>
        <authorList>
            <person name="Komaki H."/>
            <person name="Tamura T."/>
        </authorList>
    </citation>
    <scope>NUCLEOTIDE SEQUENCE [LARGE SCALE GENOMIC DNA]</scope>
    <source>
        <strain evidence="2 3">NBRC 100142</strain>
    </source>
</reference>
<evidence type="ECO:0000259" key="1">
    <source>
        <dbReference type="Pfam" id="PF13649"/>
    </source>
</evidence>
<dbReference type="CDD" id="cd02440">
    <property type="entry name" value="AdoMet_MTases"/>
    <property type="match status" value="1"/>
</dbReference>
<dbReference type="Proteomes" id="UP000624325">
    <property type="component" value="Unassembled WGS sequence"/>
</dbReference>
<proteinExistence type="predicted"/>